<evidence type="ECO:0000313" key="3">
    <source>
        <dbReference type="Proteomes" id="UP000582643"/>
    </source>
</evidence>
<dbReference type="AlphaFoldDB" id="A0A7W7U637"/>
<gene>
    <name evidence="1" type="ORF">GGE06_004727</name>
    <name evidence="2" type="ORF">GGE06_005798</name>
</gene>
<dbReference type="EMBL" id="JACHJY010000007">
    <property type="protein sequence ID" value="MBB4983781.1"/>
    <property type="molecule type" value="Genomic_DNA"/>
</dbReference>
<dbReference type="Proteomes" id="UP000582643">
    <property type="component" value="Unassembled WGS sequence"/>
</dbReference>
<reference evidence="2 3" key="1">
    <citation type="submission" date="2020-08" db="EMBL/GenBank/DDBJ databases">
        <title>Genomic Encyclopedia of Type Strains, Phase III (KMG-III): the genomes of soil and plant-associated and newly described type strains.</title>
        <authorList>
            <person name="Whitman W."/>
        </authorList>
    </citation>
    <scope>NUCLEOTIDE SEQUENCE [LARGE SCALE GENOMIC DNA]</scope>
    <source>
        <strain evidence="2 3">SFB5A</strain>
    </source>
</reference>
<organism evidence="2 3">
    <name type="scientific">Streptomyces nymphaeiformis</name>
    <dbReference type="NCBI Taxonomy" id="2663842"/>
    <lineage>
        <taxon>Bacteria</taxon>
        <taxon>Bacillati</taxon>
        <taxon>Actinomycetota</taxon>
        <taxon>Actinomycetes</taxon>
        <taxon>Kitasatosporales</taxon>
        <taxon>Streptomycetaceae</taxon>
        <taxon>Streptomyces</taxon>
    </lineage>
</organism>
<evidence type="ECO:0000313" key="1">
    <source>
        <dbReference type="EMBL" id="MBB4983781.1"/>
    </source>
</evidence>
<keyword evidence="3" id="KW-1185">Reference proteome</keyword>
<comment type="caution">
    <text evidence="2">The sequence shown here is derived from an EMBL/GenBank/DDBJ whole genome shotgun (WGS) entry which is preliminary data.</text>
</comment>
<proteinExistence type="predicted"/>
<name>A0A7W7U637_9ACTN</name>
<accession>A0A7W7U637</accession>
<evidence type="ECO:0000313" key="2">
    <source>
        <dbReference type="EMBL" id="MBB4984852.1"/>
    </source>
</evidence>
<dbReference type="EMBL" id="JACHJY010000008">
    <property type="protein sequence ID" value="MBB4984852.1"/>
    <property type="molecule type" value="Genomic_DNA"/>
</dbReference>
<feature type="non-terminal residue" evidence="2">
    <location>
        <position position="1"/>
    </location>
</feature>
<sequence>GGAARQRAVFHRHGRFSEVVDALADATTKG</sequence>
<protein>
    <submittedName>
        <fullName evidence="2">Uncharacterized protein</fullName>
    </submittedName>
</protein>